<evidence type="ECO:0000256" key="8">
    <source>
        <dbReference type="ARBA" id="ARBA00025084"/>
    </source>
</evidence>
<evidence type="ECO:0000256" key="11">
    <source>
        <dbReference type="RuleBase" id="RU004008"/>
    </source>
</evidence>
<evidence type="ECO:0000313" key="13">
    <source>
        <dbReference type="EMBL" id="MBJ7595895.1"/>
    </source>
</evidence>
<dbReference type="InterPro" id="IPR036394">
    <property type="entry name" value="Ribosomal_uL22_sf"/>
</dbReference>
<reference evidence="13 14" key="1">
    <citation type="submission" date="2020-10" db="EMBL/GenBank/DDBJ databases">
        <title>Ca. Dormibacterota MAGs.</title>
        <authorList>
            <person name="Montgomery K."/>
        </authorList>
    </citation>
    <scope>NUCLEOTIDE SEQUENCE [LARGE SCALE GENOMIC DNA]</scope>
    <source>
        <strain evidence="13">SC8812_S17_18</strain>
    </source>
</reference>
<evidence type="ECO:0000256" key="7">
    <source>
        <dbReference type="ARBA" id="ARBA00023274"/>
    </source>
</evidence>
<sequence>MEVVATAKWVRTTARKARLVTATVEGLPVAEALVILKFTPRAAARDVANVIKSAAANAEHNYNLDSSTLRVARVEVEAAAIIKRFRPKPRGMSGSIFKRTAHLRAFVTDDEPTPRNRVRSKIRMPRTVVTAPAAGPSRETPAPR</sequence>
<dbReference type="Proteomes" id="UP000606991">
    <property type="component" value="Unassembled WGS sequence"/>
</dbReference>
<keyword evidence="4 10" id="KW-0699">rRNA-binding</keyword>
<organism evidence="13 14">
    <name type="scientific">Candidatus Aeolococcus gillhamiae</name>
    <dbReference type="NCBI Taxonomy" id="3127015"/>
    <lineage>
        <taxon>Bacteria</taxon>
        <taxon>Bacillati</taxon>
        <taxon>Candidatus Dormiibacterota</taxon>
        <taxon>Candidatus Dormibacteria</taxon>
        <taxon>Candidatus Aeolococcales</taxon>
        <taxon>Candidatus Aeolococcaceae</taxon>
        <taxon>Candidatus Aeolococcus</taxon>
    </lineage>
</organism>
<comment type="function">
    <text evidence="1">The globular domain of the protein is located near the polypeptide exit tunnel on the outside of the subunit, while an extended beta-hairpin is found that lines the wall of the exit tunnel in the center of the 70S ribosome.</text>
</comment>
<evidence type="ECO:0000256" key="5">
    <source>
        <dbReference type="ARBA" id="ARBA00022884"/>
    </source>
</evidence>
<comment type="function">
    <text evidence="8">This protein binds specifically to 23S rRNA; its binding is stimulated by other ribosomal proteins, e.g. L4, L17, and L20. It is important during the early stages of 50S assembly. It makes multiple contacts with different domains of the 23S rRNA in the assembled 50S subunit and ribosome.</text>
</comment>
<evidence type="ECO:0000256" key="6">
    <source>
        <dbReference type="ARBA" id="ARBA00022980"/>
    </source>
</evidence>
<keyword evidence="6 9" id="KW-0689">Ribosomal protein</keyword>
<name>A0A934N0J2_9BACT</name>
<dbReference type="AlphaFoldDB" id="A0A934N0J2"/>
<evidence type="ECO:0000256" key="10">
    <source>
        <dbReference type="RuleBase" id="RU004006"/>
    </source>
</evidence>
<comment type="similarity">
    <text evidence="2 9">Belongs to the universal ribosomal protein uL22 family.</text>
</comment>
<comment type="caution">
    <text evidence="13">The sequence shown here is derived from an EMBL/GenBank/DDBJ whole genome shotgun (WGS) entry which is preliminary data.</text>
</comment>
<dbReference type="Gene3D" id="3.90.470.10">
    <property type="entry name" value="Ribosomal protein L22/L17"/>
    <property type="match status" value="1"/>
</dbReference>
<dbReference type="InterPro" id="IPR001063">
    <property type="entry name" value="Ribosomal_uL22"/>
</dbReference>
<dbReference type="GO" id="GO:0003735">
    <property type="term" value="F:structural constituent of ribosome"/>
    <property type="evidence" value="ECO:0007669"/>
    <property type="project" value="InterPro"/>
</dbReference>
<dbReference type="PANTHER" id="PTHR13501">
    <property type="entry name" value="CHLOROPLAST 50S RIBOSOMAL PROTEIN L22-RELATED"/>
    <property type="match status" value="1"/>
</dbReference>
<dbReference type="GO" id="GO:0019843">
    <property type="term" value="F:rRNA binding"/>
    <property type="evidence" value="ECO:0007669"/>
    <property type="project" value="UniProtKB-KW"/>
</dbReference>
<evidence type="ECO:0000313" key="14">
    <source>
        <dbReference type="Proteomes" id="UP000606991"/>
    </source>
</evidence>
<dbReference type="HAMAP" id="MF_01331_B">
    <property type="entry name" value="Ribosomal_uL22_B"/>
    <property type="match status" value="1"/>
</dbReference>
<evidence type="ECO:0000256" key="12">
    <source>
        <dbReference type="SAM" id="MobiDB-lite"/>
    </source>
</evidence>
<gene>
    <name evidence="13" type="primary">rplV</name>
    <name evidence="13" type="ORF">JF886_13755</name>
</gene>
<keyword evidence="5 10" id="KW-0694">RNA-binding</keyword>
<protein>
    <recommendedName>
        <fullName evidence="11">50S ribosomal protein L22</fullName>
    </recommendedName>
</protein>
<comment type="function">
    <text evidence="11">This protein binds specifically to 23S rRNA; its binding is stimulated by other ribosomal proteins, e.g., L4, L17, and L20. It is important during the early stages of 50S assembly. It makes multiple contacts with different domains of the 23S rRNA in the assembled 50S subunit and ribosome.</text>
</comment>
<proteinExistence type="inferred from homology"/>
<evidence type="ECO:0000256" key="2">
    <source>
        <dbReference type="ARBA" id="ARBA00009451"/>
    </source>
</evidence>
<dbReference type="Pfam" id="PF00237">
    <property type="entry name" value="Ribosomal_L22"/>
    <property type="match status" value="1"/>
</dbReference>
<evidence type="ECO:0000256" key="1">
    <source>
        <dbReference type="ARBA" id="ARBA00003478"/>
    </source>
</evidence>
<comment type="subunit">
    <text evidence="3 10">Part of the 50S ribosomal subunit.</text>
</comment>
<dbReference type="NCBIfam" id="TIGR01044">
    <property type="entry name" value="rplV_bact"/>
    <property type="match status" value="1"/>
</dbReference>
<accession>A0A934N0J2</accession>
<evidence type="ECO:0000256" key="4">
    <source>
        <dbReference type="ARBA" id="ARBA00022730"/>
    </source>
</evidence>
<dbReference type="PANTHER" id="PTHR13501:SF8">
    <property type="entry name" value="LARGE RIBOSOMAL SUBUNIT PROTEIN UL22M"/>
    <property type="match status" value="1"/>
</dbReference>
<feature type="non-terminal residue" evidence="13">
    <location>
        <position position="144"/>
    </location>
</feature>
<dbReference type="GO" id="GO:0022625">
    <property type="term" value="C:cytosolic large ribosomal subunit"/>
    <property type="evidence" value="ECO:0007669"/>
    <property type="project" value="TreeGrafter"/>
</dbReference>
<evidence type="ECO:0000256" key="3">
    <source>
        <dbReference type="ARBA" id="ARBA00011838"/>
    </source>
</evidence>
<keyword evidence="7 9" id="KW-0687">Ribonucleoprotein</keyword>
<evidence type="ECO:0000256" key="9">
    <source>
        <dbReference type="RuleBase" id="RU004005"/>
    </source>
</evidence>
<dbReference type="SUPFAM" id="SSF54843">
    <property type="entry name" value="Ribosomal protein L22"/>
    <property type="match status" value="1"/>
</dbReference>
<dbReference type="InterPro" id="IPR005727">
    <property type="entry name" value="Ribosomal_uL22_bac/chlpt-type"/>
</dbReference>
<dbReference type="EMBL" id="JAEKNS010000138">
    <property type="protein sequence ID" value="MBJ7595895.1"/>
    <property type="molecule type" value="Genomic_DNA"/>
</dbReference>
<feature type="region of interest" description="Disordered" evidence="12">
    <location>
        <begin position="124"/>
        <end position="144"/>
    </location>
</feature>
<dbReference type="InterPro" id="IPR047867">
    <property type="entry name" value="Ribosomal_uL22_bac/org-type"/>
</dbReference>
<dbReference type="GO" id="GO:0006412">
    <property type="term" value="P:translation"/>
    <property type="evidence" value="ECO:0007669"/>
    <property type="project" value="InterPro"/>
</dbReference>